<dbReference type="SFLD" id="SFLDG00151">
    <property type="entry name" value="methylaspartate_ammonia-lyase"/>
    <property type="match status" value="1"/>
</dbReference>
<dbReference type="PANTHER" id="PTHR48073">
    <property type="entry name" value="O-SUCCINYLBENZOATE SYNTHASE-RELATED"/>
    <property type="match status" value="1"/>
</dbReference>
<keyword evidence="9 12" id="KW-0456">Lyase</keyword>
<dbReference type="SFLD" id="SFLDF00007">
    <property type="entry name" value="methylaspartate_ammonia-lyase"/>
    <property type="match status" value="1"/>
</dbReference>
<evidence type="ECO:0000256" key="8">
    <source>
        <dbReference type="ARBA" id="ARBA00022842"/>
    </source>
</evidence>
<dbReference type="InterPro" id="IPR022662">
    <property type="entry name" value="MeAsp_NH4-lyase_C"/>
</dbReference>
<dbReference type="EC" id="4.3.1.2" evidence="6"/>
<evidence type="ECO:0000256" key="5">
    <source>
        <dbReference type="ARBA" id="ARBA00011738"/>
    </source>
</evidence>
<comment type="subunit">
    <text evidence="5">Homodimer.</text>
</comment>
<dbReference type="SUPFAM" id="SSF54826">
    <property type="entry name" value="Enolase N-terminal domain-like"/>
    <property type="match status" value="1"/>
</dbReference>
<dbReference type="NCBIfam" id="TIGR01502">
    <property type="entry name" value="B_methylAsp_ase"/>
    <property type="match status" value="1"/>
</dbReference>
<keyword evidence="8" id="KW-0460">Magnesium</keyword>
<dbReference type="GO" id="GO:0050096">
    <property type="term" value="F:methylaspartate ammonia-lyase activity"/>
    <property type="evidence" value="ECO:0007669"/>
    <property type="project" value="UniProtKB-EC"/>
</dbReference>
<accession>A0A2P2C450</accession>
<dbReference type="InterPro" id="IPR029017">
    <property type="entry name" value="Enolase-like_N"/>
</dbReference>
<reference evidence="12" key="1">
    <citation type="submission" date="2015-08" db="EMBL/GenBank/DDBJ databases">
        <authorList>
            <person name="Babu N.S."/>
            <person name="Beckwith C.J."/>
            <person name="Beseler K.G."/>
            <person name="Brison A."/>
            <person name="Carone J.V."/>
            <person name="Caskin T.P."/>
            <person name="Diamond M."/>
            <person name="Durham M.E."/>
            <person name="Foxe J.M."/>
            <person name="Go M."/>
            <person name="Henderson B.A."/>
            <person name="Jones I.B."/>
            <person name="McGettigan J.A."/>
            <person name="Micheletti S.J."/>
            <person name="Nasrallah M.E."/>
            <person name="Ortiz D."/>
            <person name="Piller C.R."/>
            <person name="Privatt S.R."/>
            <person name="Schneider S.L."/>
            <person name="Sharp S."/>
            <person name="Smith T.C."/>
            <person name="Stanton J.D."/>
            <person name="Ullery H.E."/>
            <person name="Wilson R.J."/>
            <person name="Serrano M.G."/>
            <person name="Buck G."/>
            <person name="Lee V."/>
            <person name="Wang Y."/>
            <person name="Carvalho R."/>
            <person name="Voegtly L."/>
            <person name="Shi R."/>
            <person name="Duckworth R."/>
            <person name="Johnson A."/>
            <person name="Loviza R."/>
            <person name="Walstead R."/>
            <person name="Shah Z."/>
            <person name="Kiflezghi M."/>
            <person name="Wade K."/>
            <person name="Ball S.L."/>
            <person name="Bradley K.W."/>
            <person name="Asai D.J."/>
            <person name="Bowman C.A."/>
            <person name="Russell D.A."/>
            <person name="Pope W.H."/>
            <person name="Jacobs-Sera D."/>
            <person name="Hendrix R.W."/>
            <person name="Hatfull G.F."/>
        </authorList>
    </citation>
    <scope>NUCLEOTIDE SEQUENCE</scope>
</reference>
<gene>
    <name evidence="12" type="ORF">NOCA2360071</name>
</gene>
<proteinExistence type="inferred from homology"/>
<comment type="similarity">
    <text evidence="4">Belongs to the methylaspartate ammonia-lyase family.</text>
</comment>
<dbReference type="Pfam" id="PF07476">
    <property type="entry name" value="MAAL_C"/>
    <property type="match status" value="1"/>
</dbReference>
<evidence type="ECO:0000256" key="3">
    <source>
        <dbReference type="ARBA" id="ARBA00004675"/>
    </source>
</evidence>
<dbReference type="SFLD" id="SFLDS00001">
    <property type="entry name" value="Enolase"/>
    <property type="match status" value="1"/>
</dbReference>
<evidence type="ECO:0000259" key="11">
    <source>
        <dbReference type="Pfam" id="PF07476"/>
    </source>
</evidence>
<comment type="cofactor">
    <cofactor evidence="2">
        <name>Mg(2+)</name>
        <dbReference type="ChEBI" id="CHEBI:18420"/>
    </cofactor>
</comment>
<dbReference type="GO" id="GO:0046872">
    <property type="term" value="F:metal ion binding"/>
    <property type="evidence" value="ECO:0007669"/>
    <property type="project" value="UniProtKB-KW"/>
</dbReference>
<evidence type="ECO:0000313" key="12">
    <source>
        <dbReference type="EMBL" id="CUR56817.1"/>
    </source>
</evidence>
<evidence type="ECO:0000256" key="2">
    <source>
        <dbReference type="ARBA" id="ARBA00001946"/>
    </source>
</evidence>
<dbReference type="InterPro" id="IPR022665">
    <property type="entry name" value="MeAsp_NH4-lyase_N"/>
</dbReference>
<feature type="domain" description="Methylaspartate ammonia-lyase N-terminal" evidence="10">
    <location>
        <begin position="7"/>
        <end position="160"/>
    </location>
</feature>
<dbReference type="Pfam" id="PF05034">
    <property type="entry name" value="MAAL_N"/>
    <property type="match status" value="1"/>
</dbReference>
<dbReference type="UniPathway" id="UPA00561">
    <property type="reaction ID" value="UER00618"/>
</dbReference>
<evidence type="ECO:0000256" key="1">
    <source>
        <dbReference type="ARBA" id="ARBA00000789"/>
    </source>
</evidence>
<name>A0A2P2C450_9ZZZZ</name>
<sequence>MRPASVKIERVVVVPTETAYYSDDQAAIRAGATQDGFLYLEAPVTPGFTSIRQPGAAASILLVLSDGYVAHGDSAVVQYSGVAGREPLFRPAAIVAAVGDVEAEIVGADLQDFAGLMEWIEHPGLFPEAVARAAAYGLSQALLDACAHAQGVLMAHIVQDYLDRSGPLEAVPVFTQSGDDRWASVDRMVLKQADFLPHGLFNDVESKFGRKGGLFLDYVTWLHDRVGRVSTDPDYRPTFHFDLYGCAGDAFDRDTARMTDFFEQVVAAAHPYPLRIEHPLDAGDRAAQITELLALRTALRDRGLPIEIVADEWCNTLDDIEAFVGAQAVDVIHVKTPDLGSIANAAKALSIAKAAGLVGYCGGTCNETERSAQISAHVAMAAGADEVLAKPGMGVDEGLMIVRNEMRRAVALDRVLRPTDRSAGR</sequence>
<dbReference type="EMBL" id="CZKA01000030">
    <property type="protein sequence ID" value="CUR56817.1"/>
    <property type="molecule type" value="Genomic_DNA"/>
</dbReference>
<dbReference type="InterPro" id="IPR006395">
    <property type="entry name" value="Me_Asp_am_lyase"/>
</dbReference>
<organism evidence="12">
    <name type="scientific">metagenome</name>
    <dbReference type="NCBI Taxonomy" id="256318"/>
    <lineage>
        <taxon>unclassified sequences</taxon>
        <taxon>metagenomes</taxon>
    </lineage>
</organism>
<feature type="domain" description="Methylaspartate ammonia-lyase C-terminal" evidence="11">
    <location>
        <begin position="169"/>
        <end position="413"/>
    </location>
</feature>
<dbReference type="PIRSF" id="PIRSF017107">
    <property type="entry name" value="MAL"/>
    <property type="match status" value="1"/>
</dbReference>
<comment type="pathway">
    <text evidence="3">Amino-acid degradation; L-glutamate degradation via mesaconate pathway; acetate and pyruvate from L-glutamate: step 2/4.</text>
</comment>
<dbReference type="Gene3D" id="3.30.390.10">
    <property type="entry name" value="Enolase-like, N-terminal domain"/>
    <property type="match status" value="1"/>
</dbReference>
<dbReference type="Gene3D" id="3.20.20.120">
    <property type="entry name" value="Enolase-like C-terminal domain"/>
    <property type="match status" value="1"/>
</dbReference>
<keyword evidence="7" id="KW-0479">Metal-binding</keyword>
<comment type="catalytic activity">
    <reaction evidence="1">
        <text>(2S,3S)-3-methyl-L-aspartate = mesaconate + NH4(+)</text>
        <dbReference type="Rhea" id="RHEA:12829"/>
        <dbReference type="ChEBI" id="CHEBI:28938"/>
        <dbReference type="ChEBI" id="CHEBI:36986"/>
        <dbReference type="ChEBI" id="CHEBI:58724"/>
        <dbReference type="EC" id="4.3.1.2"/>
    </reaction>
</comment>
<dbReference type="SUPFAM" id="SSF51604">
    <property type="entry name" value="Enolase C-terminal domain-like"/>
    <property type="match status" value="1"/>
</dbReference>
<protein>
    <recommendedName>
        <fullName evidence="6">methylaspartate ammonia-lyase</fullName>
        <ecNumber evidence="6">4.3.1.2</ecNumber>
    </recommendedName>
</protein>
<dbReference type="PANTHER" id="PTHR48073:SF2">
    <property type="entry name" value="O-SUCCINYLBENZOATE SYNTHASE"/>
    <property type="match status" value="1"/>
</dbReference>
<evidence type="ECO:0000256" key="6">
    <source>
        <dbReference type="ARBA" id="ARBA00012993"/>
    </source>
</evidence>
<dbReference type="InterPro" id="IPR036849">
    <property type="entry name" value="Enolase-like_C_sf"/>
</dbReference>
<evidence type="ECO:0000256" key="4">
    <source>
        <dbReference type="ARBA" id="ARBA00009954"/>
    </source>
</evidence>
<evidence type="ECO:0000256" key="9">
    <source>
        <dbReference type="ARBA" id="ARBA00023239"/>
    </source>
</evidence>
<evidence type="ECO:0000259" key="10">
    <source>
        <dbReference type="Pfam" id="PF05034"/>
    </source>
</evidence>
<evidence type="ECO:0000256" key="7">
    <source>
        <dbReference type="ARBA" id="ARBA00022723"/>
    </source>
</evidence>
<dbReference type="GO" id="GO:0019553">
    <property type="term" value="P:L-glutamate catabolic process via L-citramalate"/>
    <property type="evidence" value="ECO:0007669"/>
    <property type="project" value="UniProtKB-UniPathway"/>
</dbReference>
<dbReference type="AlphaFoldDB" id="A0A2P2C450"/>